<protein>
    <submittedName>
        <fullName evidence="2">HDIG domain-containing protein</fullName>
    </submittedName>
</protein>
<reference evidence="2 3" key="1">
    <citation type="submission" date="2016-10" db="EMBL/GenBank/DDBJ databases">
        <authorList>
            <person name="de Groot N.N."/>
        </authorList>
    </citation>
    <scope>NUCLEOTIDE SEQUENCE [LARGE SCALE GENOMIC DNA]</scope>
    <source>
        <strain evidence="2 3">DSM 1736</strain>
    </source>
</reference>
<dbReference type="STRING" id="146817.SAMN04488502_1011150"/>
<dbReference type="OrthoDB" id="68032at2"/>
<dbReference type="RefSeq" id="WP_092069433.1">
    <property type="nucleotide sequence ID" value="NZ_FNHB01000001.1"/>
</dbReference>
<accession>A0A1G9NX14</accession>
<dbReference type="InterPro" id="IPR003607">
    <property type="entry name" value="HD/PDEase_dom"/>
</dbReference>
<evidence type="ECO:0000313" key="3">
    <source>
        <dbReference type="Proteomes" id="UP000214880"/>
    </source>
</evidence>
<feature type="domain" description="HD" evidence="1">
    <location>
        <begin position="45"/>
        <end position="173"/>
    </location>
</feature>
<dbReference type="InterPro" id="IPR006675">
    <property type="entry name" value="HDIG_dom"/>
</dbReference>
<sequence length="175" mass="19335">MLTRVRQVFCAFTARISPADRAFVESSLQPPEQALFWGMNLPDQRHALNVAYTARKLADGVAGVDRRLLTKCALLHDVGKVYGDVSTADKILTVVAHRLAPRWAKQWGRAGRGSKLQNLRHAFYVYFHHPARSAALLQQAGTEASVAAIVAKHHAAPAHDDPPELAILRQADHQH</sequence>
<dbReference type="EMBL" id="FNHB01000001">
    <property type="protein sequence ID" value="SDL90939.1"/>
    <property type="molecule type" value="Genomic_DNA"/>
</dbReference>
<evidence type="ECO:0000313" key="2">
    <source>
        <dbReference type="EMBL" id="SDL90939.1"/>
    </source>
</evidence>
<name>A0A1G9NX14_9FIRM</name>
<dbReference type="CDD" id="cd00077">
    <property type="entry name" value="HDc"/>
    <property type="match status" value="1"/>
</dbReference>
<gene>
    <name evidence="2" type="ORF">SAMN04488502_1011150</name>
</gene>
<dbReference type="Pfam" id="PF01966">
    <property type="entry name" value="HD"/>
    <property type="match status" value="1"/>
</dbReference>
<dbReference type="Proteomes" id="UP000214880">
    <property type="component" value="Unassembled WGS sequence"/>
</dbReference>
<dbReference type="NCBIfam" id="TIGR00277">
    <property type="entry name" value="HDIG"/>
    <property type="match status" value="1"/>
</dbReference>
<organism evidence="2 3">
    <name type="scientific">Dendrosporobacter quercicolus</name>
    <dbReference type="NCBI Taxonomy" id="146817"/>
    <lineage>
        <taxon>Bacteria</taxon>
        <taxon>Bacillati</taxon>
        <taxon>Bacillota</taxon>
        <taxon>Negativicutes</taxon>
        <taxon>Selenomonadales</taxon>
        <taxon>Sporomusaceae</taxon>
        <taxon>Dendrosporobacter</taxon>
    </lineage>
</organism>
<proteinExistence type="predicted"/>
<evidence type="ECO:0000259" key="1">
    <source>
        <dbReference type="Pfam" id="PF01966"/>
    </source>
</evidence>
<dbReference type="SUPFAM" id="SSF109604">
    <property type="entry name" value="HD-domain/PDEase-like"/>
    <property type="match status" value="1"/>
</dbReference>
<dbReference type="Gene3D" id="1.10.3210.10">
    <property type="entry name" value="Hypothetical protein af1432"/>
    <property type="match status" value="1"/>
</dbReference>
<dbReference type="InterPro" id="IPR006674">
    <property type="entry name" value="HD_domain"/>
</dbReference>
<keyword evidence="3" id="KW-1185">Reference proteome</keyword>
<dbReference type="AlphaFoldDB" id="A0A1G9NX14"/>